<dbReference type="Gene3D" id="3.30.505.10">
    <property type="entry name" value="SH2 domain"/>
    <property type="match status" value="1"/>
</dbReference>
<dbReference type="SMART" id="SM00252">
    <property type="entry name" value="SH2"/>
    <property type="match status" value="1"/>
</dbReference>
<dbReference type="InterPro" id="IPR051751">
    <property type="entry name" value="Immunoreceptor_sig_adapters"/>
</dbReference>
<dbReference type="AlphaFoldDB" id="A0A4C1UQP8"/>
<dbReference type="OrthoDB" id="10044490at2759"/>
<keyword evidence="6" id="KW-1185">Reference proteome</keyword>
<dbReference type="EMBL" id="BGZK01000211">
    <property type="protein sequence ID" value="GBP28768.1"/>
    <property type="molecule type" value="Genomic_DNA"/>
</dbReference>
<evidence type="ECO:0000259" key="4">
    <source>
        <dbReference type="PROSITE" id="PS50001"/>
    </source>
</evidence>
<feature type="domain" description="SH2" evidence="4">
    <location>
        <begin position="66"/>
        <end position="170"/>
    </location>
</feature>
<reference evidence="5 6" key="1">
    <citation type="journal article" date="2019" name="Commun. Biol.">
        <title>The bagworm genome reveals a unique fibroin gene that provides high tensile strength.</title>
        <authorList>
            <person name="Kono N."/>
            <person name="Nakamura H."/>
            <person name="Ohtoshi R."/>
            <person name="Tomita M."/>
            <person name="Numata K."/>
            <person name="Arakawa K."/>
        </authorList>
    </citation>
    <scope>NUCLEOTIDE SEQUENCE [LARGE SCALE GENOMIC DNA]</scope>
</reference>
<dbReference type="PANTHER" id="PTHR14098:SF14">
    <property type="entry name" value="SH2 DOMAIN-CONTAINING PROTEIN"/>
    <property type="match status" value="1"/>
</dbReference>
<dbReference type="InterPro" id="IPR000980">
    <property type="entry name" value="SH2"/>
</dbReference>
<dbReference type="Proteomes" id="UP000299102">
    <property type="component" value="Unassembled WGS sequence"/>
</dbReference>
<comment type="caution">
    <text evidence="5">The sequence shown here is derived from an EMBL/GenBank/DDBJ whole genome shotgun (WGS) entry which is preliminary data.</text>
</comment>
<keyword evidence="1 2" id="KW-0727">SH2 domain</keyword>
<evidence type="ECO:0000313" key="5">
    <source>
        <dbReference type="EMBL" id="GBP28768.1"/>
    </source>
</evidence>
<dbReference type="GO" id="GO:0035556">
    <property type="term" value="P:intracellular signal transduction"/>
    <property type="evidence" value="ECO:0007669"/>
    <property type="project" value="TreeGrafter"/>
</dbReference>
<evidence type="ECO:0000256" key="1">
    <source>
        <dbReference type="ARBA" id="ARBA00022999"/>
    </source>
</evidence>
<sequence length="189" mass="20531">MYMKSDVADADRPDKSLSDSDKSGATSGAGANDTVQSSNVTQKRDDADRKRRMADRPLPVPVEVEPYYRDVDRSEAEKLLAGCEDGAFVLRPSSQACHAYTLSVCCGGTVHNIGVRRRPDGQLALGFARRGEKCHPHAAALLEYHQKRHLVLRPVGQGGTIGRVILTGPPDHYKVPVHPPKPVASDNII</sequence>
<dbReference type="Pfam" id="PF00017">
    <property type="entry name" value="SH2"/>
    <property type="match status" value="1"/>
</dbReference>
<dbReference type="GO" id="GO:0007169">
    <property type="term" value="P:cell surface receptor protein tyrosine kinase signaling pathway"/>
    <property type="evidence" value="ECO:0007669"/>
    <property type="project" value="TreeGrafter"/>
</dbReference>
<dbReference type="SUPFAM" id="SSF55550">
    <property type="entry name" value="SH2 domain"/>
    <property type="match status" value="1"/>
</dbReference>
<dbReference type="CDD" id="cd00173">
    <property type="entry name" value="SH2"/>
    <property type="match status" value="1"/>
</dbReference>
<feature type="compositionally biased region" description="Basic and acidic residues" evidence="3">
    <location>
        <begin position="1"/>
        <end position="22"/>
    </location>
</feature>
<organism evidence="5 6">
    <name type="scientific">Eumeta variegata</name>
    <name type="common">Bagworm moth</name>
    <name type="synonym">Eumeta japonica</name>
    <dbReference type="NCBI Taxonomy" id="151549"/>
    <lineage>
        <taxon>Eukaryota</taxon>
        <taxon>Metazoa</taxon>
        <taxon>Ecdysozoa</taxon>
        <taxon>Arthropoda</taxon>
        <taxon>Hexapoda</taxon>
        <taxon>Insecta</taxon>
        <taxon>Pterygota</taxon>
        <taxon>Neoptera</taxon>
        <taxon>Endopterygota</taxon>
        <taxon>Lepidoptera</taxon>
        <taxon>Glossata</taxon>
        <taxon>Ditrysia</taxon>
        <taxon>Tineoidea</taxon>
        <taxon>Psychidae</taxon>
        <taxon>Oiketicinae</taxon>
        <taxon>Eumeta</taxon>
    </lineage>
</organism>
<dbReference type="PROSITE" id="PS50001">
    <property type="entry name" value="SH2"/>
    <property type="match status" value="1"/>
</dbReference>
<gene>
    <name evidence="5" type="ORF">EVAR_19810_1</name>
</gene>
<proteinExistence type="predicted"/>
<dbReference type="PANTHER" id="PTHR14098">
    <property type="entry name" value="SH2 DOMAIN CONTAINING PROTEIN"/>
    <property type="match status" value="1"/>
</dbReference>
<evidence type="ECO:0000256" key="2">
    <source>
        <dbReference type="PROSITE-ProRule" id="PRU00191"/>
    </source>
</evidence>
<dbReference type="InterPro" id="IPR036860">
    <property type="entry name" value="SH2_dom_sf"/>
</dbReference>
<name>A0A4C1UQP8_EUMVA</name>
<evidence type="ECO:0000256" key="3">
    <source>
        <dbReference type="SAM" id="MobiDB-lite"/>
    </source>
</evidence>
<feature type="region of interest" description="Disordered" evidence="3">
    <location>
        <begin position="1"/>
        <end position="58"/>
    </location>
</feature>
<accession>A0A4C1UQP8</accession>
<evidence type="ECO:0000313" key="6">
    <source>
        <dbReference type="Proteomes" id="UP000299102"/>
    </source>
</evidence>
<protein>
    <recommendedName>
        <fullName evidence="4">SH2 domain-containing protein</fullName>
    </recommendedName>
</protein>
<dbReference type="GO" id="GO:0005737">
    <property type="term" value="C:cytoplasm"/>
    <property type="evidence" value="ECO:0007669"/>
    <property type="project" value="UniProtKB-ARBA"/>
</dbReference>